<organism evidence="10 11">
    <name type="scientific">Herbiconiux oxytropis</name>
    <dbReference type="NCBI Taxonomy" id="2970915"/>
    <lineage>
        <taxon>Bacteria</taxon>
        <taxon>Bacillati</taxon>
        <taxon>Actinomycetota</taxon>
        <taxon>Actinomycetes</taxon>
        <taxon>Micrococcales</taxon>
        <taxon>Microbacteriaceae</taxon>
        <taxon>Herbiconiux</taxon>
    </lineage>
</organism>
<feature type="domain" description="SIS" evidence="9">
    <location>
        <begin position="279"/>
        <end position="417"/>
    </location>
</feature>
<dbReference type="InterPro" id="IPR001347">
    <property type="entry name" value="SIS_dom"/>
</dbReference>
<dbReference type="PROSITE" id="PS51278">
    <property type="entry name" value="GATASE_TYPE_2"/>
    <property type="match status" value="1"/>
</dbReference>
<dbReference type="EMBL" id="JANLCK010000003">
    <property type="protein sequence ID" value="MCS5725692.1"/>
    <property type="molecule type" value="Genomic_DNA"/>
</dbReference>
<dbReference type="Pfam" id="PF13522">
    <property type="entry name" value="GATase_6"/>
    <property type="match status" value="1"/>
</dbReference>
<name>A0AA42BTB5_9MICO</name>
<dbReference type="EC" id="2.6.1.16" evidence="2"/>
<evidence type="ECO:0000313" key="10">
    <source>
        <dbReference type="EMBL" id="MCS5725692.1"/>
    </source>
</evidence>
<dbReference type="RefSeq" id="WP_259526253.1">
    <property type="nucleotide sequence ID" value="NZ_JANLCK010000003.1"/>
</dbReference>
<dbReference type="PANTHER" id="PTHR10937:SF0">
    <property type="entry name" value="GLUTAMINE--FRUCTOSE-6-PHOSPHATE TRANSAMINASE (ISOMERIZING)"/>
    <property type="match status" value="1"/>
</dbReference>
<reference evidence="10" key="1">
    <citation type="submission" date="2022-08" db="EMBL/GenBank/DDBJ databases">
        <authorList>
            <person name="Deng Y."/>
            <person name="Han X.-F."/>
            <person name="Zhang Y.-Q."/>
        </authorList>
    </citation>
    <scope>NUCLEOTIDE SEQUENCE</scope>
    <source>
        <strain evidence="10">CPCC 203407</strain>
    </source>
</reference>
<keyword evidence="4 10" id="KW-0032">Aminotransferase</keyword>
<evidence type="ECO:0000256" key="4">
    <source>
        <dbReference type="ARBA" id="ARBA00022576"/>
    </source>
</evidence>
<proteinExistence type="predicted"/>
<gene>
    <name evidence="10" type="primary">glmS</name>
    <name evidence="10" type="ORF">N1028_07260</name>
</gene>
<feature type="domain" description="SIS" evidence="9">
    <location>
        <begin position="451"/>
        <end position="589"/>
    </location>
</feature>
<evidence type="ECO:0000256" key="7">
    <source>
        <dbReference type="ARBA" id="ARBA00022962"/>
    </source>
</evidence>
<comment type="caution">
    <text evidence="10">The sequence shown here is derived from an EMBL/GenBank/DDBJ whole genome shotgun (WGS) entry which is preliminary data.</text>
</comment>
<dbReference type="SUPFAM" id="SSF56235">
    <property type="entry name" value="N-terminal nucleophile aminohydrolases (Ntn hydrolases)"/>
    <property type="match status" value="1"/>
</dbReference>
<evidence type="ECO:0000313" key="11">
    <source>
        <dbReference type="Proteomes" id="UP001165587"/>
    </source>
</evidence>
<dbReference type="InterPro" id="IPR005855">
    <property type="entry name" value="GFAT"/>
</dbReference>
<dbReference type="InterPro" id="IPR046348">
    <property type="entry name" value="SIS_dom_sf"/>
</dbReference>
<dbReference type="PROSITE" id="PS51464">
    <property type="entry name" value="SIS"/>
    <property type="match status" value="2"/>
</dbReference>
<protein>
    <recommendedName>
        <fullName evidence="3">Glutamine--fructose-6-phosphate aminotransferase [isomerizing]</fullName>
        <ecNumber evidence="2">2.6.1.16</ecNumber>
    </recommendedName>
</protein>
<dbReference type="GO" id="GO:0006002">
    <property type="term" value="P:fructose 6-phosphate metabolic process"/>
    <property type="evidence" value="ECO:0007669"/>
    <property type="project" value="TreeGrafter"/>
</dbReference>
<keyword evidence="7" id="KW-0315">Glutamine amidotransferase</keyword>
<keyword evidence="11" id="KW-1185">Reference proteome</keyword>
<dbReference type="InterPro" id="IPR035466">
    <property type="entry name" value="GlmS/AgaS_SIS"/>
</dbReference>
<dbReference type="Proteomes" id="UP001165587">
    <property type="component" value="Unassembled WGS sequence"/>
</dbReference>
<dbReference type="CDD" id="cd05009">
    <property type="entry name" value="SIS_GlmS_GlmD_2"/>
    <property type="match status" value="1"/>
</dbReference>
<evidence type="ECO:0000256" key="1">
    <source>
        <dbReference type="ARBA" id="ARBA00001031"/>
    </source>
</evidence>
<dbReference type="PANTHER" id="PTHR10937">
    <property type="entry name" value="GLUCOSAMINE--FRUCTOSE-6-PHOSPHATE AMINOTRANSFERASE, ISOMERIZING"/>
    <property type="match status" value="1"/>
</dbReference>
<keyword evidence="5 10" id="KW-0808">Transferase</keyword>
<dbReference type="GO" id="GO:0006047">
    <property type="term" value="P:UDP-N-acetylglucosamine metabolic process"/>
    <property type="evidence" value="ECO:0007669"/>
    <property type="project" value="TreeGrafter"/>
</dbReference>
<dbReference type="Pfam" id="PF01380">
    <property type="entry name" value="SIS"/>
    <property type="match status" value="2"/>
</dbReference>
<feature type="domain" description="Glutamine amidotransferase type-2" evidence="8">
    <location>
        <begin position="1"/>
        <end position="217"/>
    </location>
</feature>
<evidence type="ECO:0000259" key="8">
    <source>
        <dbReference type="PROSITE" id="PS51278"/>
    </source>
</evidence>
<dbReference type="InterPro" id="IPR029055">
    <property type="entry name" value="Ntn_hydrolases_N"/>
</dbReference>
<evidence type="ECO:0000256" key="6">
    <source>
        <dbReference type="ARBA" id="ARBA00022737"/>
    </source>
</evidence>
<dbReference type="InterPro" id="IPR017932">
    <property type="entry name" value="GATase_2_dom"/>
</dbReference>
<dbReference type="AlphaFoldDB" id="A0AA42BTB5"/>
<dbReference type="GO" id="GO:0097367">
    <property type="term" value="F:carbohydrate derivative binding"/>
    <property type="evidence" value="ECO:0007669"/>
    <property type="project" value="InterPro"/>
</dbReference>
<accession>A0AA42BTB5</accession>
<dbReference type="NCBIfam" id="NF001484">
    <property type="entry name" value="PRK00331.1"/>
    <property type="match status" value="1"/>
</dbReference>
<dbReference type="GO" id="GO:0006487">
    <property type="term" value="P:protein N-linked glycosylation"/>
    <property type="evidence" value="ECO:0007669"/>
    <property type="project" value="TreeGrafter"/>
</dbReference>
<dbReference type="GO" id="GO:0005829">
    <property type="term" value="C:cytosol"/>
    <property type="evidence" value="ECO:0007669"/>
    <property type="project" value="TreeGrafter"/>
</dbReference>
<dbReference type="InterPro" id="IPR035490">
    <property type="entry name" value="GlmS/FrlB_SIS"/>
</dbReference>
<dbReference type="CDD" id="cd05008">
    <property type="entry name" value="SIS_GlmS_GlmD_1"/>
    <property type="match status" value="1"/>
</dbReference>
<dbReference type="NCBIfam" id="TIGR01135">
    <property type="entry name" value="glmS"/>
    <property type="match status" value="1"/>
</dbReference>
<keyword evidence="6" id="KW-0677">Repeat</keyword>
<dbReference type="SUPFAM" id="SSF53697">
    <property type="entry name" value="SIS domain"/>
    <property type="match status" value="1"/>
</dbReference>
<evidence type="ECO:0000256" key="3">
    <source>
        <dbReference type="ARBA" id="ARBA00016090"/>
    </source>
</evidence>
<evidence type="ECO:0000256" key="2">
    <source>
        <dbReference type="ARBA" id="ARBA00012916"/>
    </source>
</evidence>
<dbReference type="Gene3D" id="3.60.20.10">
    <property type="entry name" value="Glutamine Phosphoribosylpyrophosphate, subunit 1, domain 1"/>
    <property type="match status" value="1"/>
</dbReference>
<sequence length="599" mass="62634">MAARTGQPVVPFLIEALGLLEYRGYDSAGVSVRASSGLSATSHTTQRVDSLTAIFEPWPGSLLSGTGIGHTRWATHGAVNRVNAHPHLDCTGQISVVHNGIIENAAELRRDLESHGHVFTSDVDSEVICHLVEDGLIVEDDLAMALTAAAATLQGSWAVVVLDLETGRLAATAHRSPLVVAVVGDEVYAASDITAIGSRVVQFQALTDGDVVDLSGTPRWFRRGLPSAQPPLLQARAATASTGFAGFDDHMSKEIAEQPEVAARTIDALAPGVGDGSLWHGLVLPRFERVAVIGCGTSLNAGRVIASAFERLGGVPSTSFIASEAAETVIEPGTLMIALSQSGETADVLRAVDELDLSRSSLVAITNNEHSTLARRADSVLTCQAGPEIGVAATKTFVAQVVTGVATALSALVATGRMTPGEAARQVDDLKRLPDLLAHAIAVSSEALPPVVDSVLDEPGFLFLGRGSGIVFAAEGALKLKELSYRWAEHYPAGELKHGPLALIQEGTPVVVIDSGERRLESNIAEVEARGGRVIRIGGPGSTVPALGQSLTAPFPGAMDRWGPLESVVPLQMLARELAKALGHDVDKPRNLAKSVTVE</sequence>
<dbReference type="Gene3D" id="3.40.50.10490">
    <property type="entry name" value="Glucose-6-phosphate isomerase like protein, domain 1"/>
    <property type="match status" value="2"/>
</dbReference>
<dbReference type="GO" id="GO:0004360">
    <property type="term" value="F:glutamine-fructose-6-phosphate transaminase (isomerizing) activity"/>
    <property type="evidence" value="ECO:0007669"/>
    <property type="project" value="UniProtKB-EC"/>
</dbReference>
<evidence type="ECO:0000259" key="9">
    <source>
        <dbReference type="PROSITE" id="PS51464"/>
    </source>
</evidence>
<comment type="catalytic activity">
    <reaction evidence="1">
        <text>D-fructose 6-phosphate + L-glutamine = D-glucosamine 6-phosphate + L-glutamate</text>
        <dbReference type="Rhea" id="RHEA:13237"/>
        <dbReference type="ChEBI" id="CHEBI:29985"/>
        <dbReference type="ChEBI" id="CHEBI:58359"/>
        <dbReference type="ChEBI" id="CHEBI:58725"/>
        <dbReference type="ChEBI" id="CHEBI:61527"/>
        <dbReference type="EC" id="2.6.1.16"/>
    </reaction>
</comment>
<evidence type="ECO:0000256" key="5">
    <source>
        <dbReference type="ARBA" id="ARBA00022679"/>
    </source>
</evidence>